<reference evidence="2 3" key="1">
    <citation type="submission" date="2018-12" db="EMBL/GenBank/DDBJ databases">
        <authorList>
            <consortium name="Pathogen Informatics"/>
        </authorList>
    </citation>
    <scope>NUCLEOTIDE SEQUENCE [LARGE SCALE GENOMIC DNA]</scope>
    <source>
        <strain evidence="2 3">NCTC9695</strain>
    </source>
</reference>
<organism evidence="2 3">
    <name type="scientific">Chromobacterium violaceum</name>
    <dbReference type="NCBI Taxonomy" id="536"/>
    <lineage>
        <taxon>Bacteria</taxon>
        <taxon>Pseudomonadati</taxon>
        <taxon>Pseudomonadota</taxon>
        <taxon>Betaproteobacteria</taxon>
        <taxon>Neisseriales</taxon>
        <taxon>Chromobacteriaceae</taxon>
        <taxon>Chromobacterium</taxon>
    </lineage>
</organism>
<name>A0A3S4I465_CHRVL</name>
<sequence>MDPTSLTEAGEFLHTFAIQEDDLKRVRAMGEAVLPRLDEAMDRFYQWLPSLPSTRACSPAVGAAQRAEAQAAYWRSFFSGVVDAAYLAERVCAGETHARIGLPLSSYFAGSTTRSRCFAAI</sequence>
<dbReference type="Gene3D" id="1.10.490.10">
    <property type="entry name" value="Globins"/>
    <property type="match status" value="1"/>
</dbReference>
<dbReference type="Pfam" id="PF11563">
    <property type="entry name" value="Protoglobin"/>
    <property type="match status" value="1"/>
</dbReference>
<dbReference type="Proteomes" id="UP000275777">
    <property type="component" value="Chromosome"/>
</dbReference>
<dbReference type="GO" id="GO:0020037">
    <property type="term" value="F:heme binding"/>
    <property type="evidence" value="ECO:0007669"/>
    <property type="project" value="InterPro"/>
</dbReference>
<proteinExistence type="predicted"/>
<evidence type="ECO:0000313" key="2">
    <source>
        <dbReference type="EMBL" id="VEB40816.1"/>
    </source>
</evidence>
<feature type="domain" description="Globin-sensor" evidence="1">
    <location>
        <begin position="12"/>
        <end position="110"/>
    </location>
</feature>
<gene>
    <name evidence="2" type="ORF">NCTC9695_01219</name>
</gene>
<accession>A0A3S4I465</accession>
<dbReference type="AlphaFoldDB" id="A0A3S4I465"/>
<dbReference type="GO" id="GO:0019825">
    <property type="term" value="F:oxygen binding"/>
    <property type="evidence" value="ECO:0007669"/>
    <property type="project" value="InterPro"/>
</dbReference>
<dbReference type="InterPro" id="IPR044398">
    <property type="entry name" value="Globin-sensor_dom"/>
</dbReference>
<protein>
    <recommendedName>
        <fullName evidence="1">Globin-sensor domain-containing protein</fullName>
    </recommendedName>
</protein>
<evidence type="ECO:0000259" key="1">
    <source>
        <dbReference type="Pfam" id="PF11563"/>
    </source>
</evidence>
<dbReference type="InterPro" id="IPR009050">
    <property type="entry name" value="Globin-like_sf"/>
</dbReference>
<dbReference type="InterPro" id="IPR012292">
    <property type="entry name" value="Globin/Proto"/>
</dbReference>
<dbReference type="EMBL" id="LR134182">
    <property type="protein sequence ID" value="VEB40816.1"/>
    <property type="molecule type" value="Genomic_DNA"/>
</dbReference>
<dbReference type="SUPFAM" id="SSF46458">
    <property type="entry name" value="Globin-like"/>
    <property type="match status" value="1"/>
</dbReference>
<evidence type="ECO:0000313" key="3">
    <source>
        <dbReference type="Proteomes" id="UP000275777"/>
    </source>
</evidence>